<keyword evidence="2" id="KW-1185">Reference proteome</keyword>
<gene>
    <name evidence="1" type="ORF">RV045_10730</name>
</gene>
<evidence type="ECO:0000313" key="1">
    <source>
        <dbReference type="EMBL" id="MEJ7138896.1"/>
    </source>
</evidence>
<accession>A0ACC6P3W6</accession>
<organism evidence="1 2">
    <name type="scientific">Amphibiibacter pelophylacis</name>
    <dbReference type="NCBI Taxonomy" id="1799477"/>
    <lineage>
        <taxon>Bacteria</taxon>
        <taxon>Pseudomonadati</taxon>
        <taxon>Pseudomonadota</taxon>
        <taxon>Betaproteobacteria</taxon>
        <taxon>Burkholderiales</taxon>
        <taxon>Sphaerotilaceae</taxon>
        <taxon>Amphibiibacter</taxon>
    </lineage>
</organism>
<proteinExistence type="predicted"/>
<comment type="caution">
    <text evidence="1">The sequence shown here is derived from an EMBL/GenBank/DDBJ whole genome shotgun (WGS) entry which is preliminary data.</text>
</comment>
<dbReference type="EMBL" id="JAWDIE010000016">
    <property type="protein sequence ID" value="MEJ7138896.1"/>
    <property type="molecule type" value="Genomic_DNA"/>
</dbReference>
<evidence type="ECO:0000313" key="2">
    <source>
        <dbReference type="Proteomes" id="UP001364695"/>
    </source>
</evidence>
<protein>
    <submittedName>
        <fullName evidence="1">SDR family NAD(P)-dependent oxidoreductase</fullName>
    </submittedName>
</protein>
<dbReference type="Proteomes" id="UP001364695">
    <property type="component" value="Unassembled WGS sequence"/>
</dbReference>
<name>A0ACC6P3W6_9BURK</name>
<sequence length="270" mass="28321">MTASPNGSPTIRSSEFSLRYGPWAVVTGASDGIGRSFATALAARGLNLLLVARREAVLQALADDLQAAHGVQCRVLAADLSSAEGQAAVREASDGLDVGLAVCAAGFGSSGDFLDSDLDNELNMLRLNCEATTTLAWHLGQRLVQRGRGGLILLSSIVAFQGVPRSAHYAATKAYVQTLAEGLRQEWRGRGVEVLAVAPGPVNTGFAARSKMAITRADTPDEVARYSLMALGLLGTVRPGRLASLMGYALALLPRAVRVRIMAQAMKGMT</sequence>
<reference evidence="1" key="1">
    <citation type="submission" date="2023-10" db="EMBL/GenBank/DDBJ databases">
        <title>Amphibacter perezi, gen. nov., sp. nov. a novel taxa of the family Comamonadaceae, class Betaproteobacteria isolated from the skin microbiota of Pelophylax perezi from different populations.</title>
        <authorList>
            <person name="Costa S."/>
            <person name="Proenca D.N."/>
            <person name="Lopes I."/>
            <person name="Morais P.V."/>
        </authorList>
    </citation>
    <scope>NUCLEOTIDE SEQUENCE</scope>
    <source>
        <strain evidence="1">SL12-8</strain>
    </source>
</reference>